<comment type="caution">
    <text evidence="2">The sequence shown here is derived from an EMBL/GenBank/DDBJ whole genome shotgun (WGS) entry which is preliminary data.</text>
</comment>
<reference evidence="2 3" key="1">
    <citation type="submission" date="2024-06" db="EMBL/GenBank/DDBJ databases">
        <title>Genomic Encyclopedia of Type Strains, Phase IV (KMG-IV): sequencing the most valuable type-strain genomes for metagenomic binning, comparative biology and taxonomic classification.</title>
        <authorList>
            <person name="Goeker M."/>
        </authorList>
    </citation>
    <scope>NUCLEOTIDE SEQUENCE [LARGE SCALE GENOMIC DNA]</scope>
    <source>
        <strain evidence="2 3">DSM 105042</strain>
    </source>
</reference>
<dbReference type="Pfam" id="PF13449">
    <property type="entry name" value="Phytase-like"/>
    <property type="match status" value="1"/>
</dbReference>
<dbReference type="InterPro" id="IPR014567">
    <property type="entry name" value="UCP031900"/>
</dbReference>
<dbReference type="EMBL" id="JBEPLJ010000012">
    <property type="protein sequence ID" value="MET3587107.1"/>
    <property type="molecule type" value="Genomic_DNA"/>
</dbReference>
<dbReference type="PIRSF" id="PIRSF031900">
    <property type="entry name" value="UCP031900"/>
    <property type="match status" value="1"/>
</dbReference>
<dbReference type="RefSeq" id="WP_247244973.1">
    <property type="nucleotide sequence ID" value="NZ_JALJRA010000012.1"/>
</dbReference>
<evidence type="ECO:0000259" key="1">
    <source>
        <dbReference type="Pfam" id="PF13449"/>
    </source>
</evidence>
<protein>
    <recommendedName>
        <fullName evidence="1">Phytase-like domain-containing protein</fullName>
    </recommendedName>
</protein>
<evidence type="ECO:0000313" key="2">
    <source>
        <dbReference type="EMBL" id="MET3587107.1"/>
    </source>
</evidence>
<name>A0ABV2HA79_9HYPH</name>
<keyword evidence="3" id="KW-1185">Reference proteome</keyword>
<feature type="domain" description="Phytase-like" evidence="1">
    <location>
        <begin position="58"/>
        <end position="307"/>
    </location>
</feature>
<evidence type="ECO:0000313" key="3">
    <source>
        <dbReference type="Proteomes" id="UP001549031"/>
    </source>
</evidence>
<dbReference type="InterPro" id="IPR027372">
    <property type="entry name" value="Phytase-like_dom"/>
</dbReference>
<gene>
    <name evidence="2" type="ORF">ABID21_003229</name>
</gene>
<proteinExistence type="predicted"/>
<accession>A0ABV2HA79</accession>
<dbReference type="Proteomes" id="UP001549031">
    <property type="component" value="Unassembled WGS sequence"/>
</dbReference>
<sequence>MAASALVGVLVGLPVAPARPFIPLRSEIIENFGPASSRTGFGSLQFLGGLQYSSSDNRLGGVSSIRFRPNGREFVAVLDTGDWMTGTIVRDGDGRLAGISDLSIAPMLDRSGKPAPKAEMDAEGLAVRPGELIVSYERRHRVAVYPDPGFLTASPKAIDTVIPRQELRSNGGIEALAAAPVHSTLKGAVVAVAEKSIDADGNLFAAVLDGPLKGIFKVAKDEPWAVTDGAFLPDGDLLLLERRFSFTGGVGMRIRRIEGDTIRPGAVVAGEVLIEAGMGAEIDNMEGLEVIEGPRGETRIILVSDDNRSFLQRNLMLEFRLTQ</sequence>
<organism evidence="2 3">
    <name type="scientific">Pseudorhizobium tarimense</name>
    <dbReference type="NCBI Taxonomy" id="1079109"/>
    <lineage>
        <taxon>Bacteria</taxon>
        <taxon>Pseudomonadati</taxon>
        <taxon>Pseudomonadota</taxon>
        <taxon>Alphaproteobacteria</taxon>
        <taxon>Hyphomicrobiales</taxon>
        <taxon>Rhizobiaceae</taxon>
        <taxon>Rhizobium/Agrobacterium group</taxon>
        <taxon>Pseudorhizobium</taxon>
    </lineage>
</organism>